<protein>
    <recommendedName>
        <fullName evidence="2">F-box domain-containing protein</fullName>
    </recommendedName>
</protein>
<dbReference type="InterPro" id="IPR036047">
    <property type="entry name" value="F-box-like_dom_sf"/>
</dbReference>
<dbReference type="CDD" id="cd22162">
    <property type="entry name" value="F-box_AtSKIP3-like"/>
    <property type="match status" value="1"/>
</dbReference>
<dbReference type="Pfam" id="PF00646">
    <property type="entry name" value="F-box"/>
    <property type="match status" value="1"/>
</dbReference>
<accession>A0AAN9RHB8</accession>
<dbReference type="AlphaFoldDB" id="A0AAN9RHB8"/>
<dbReference type="InterPro" id="IPR025886">
    <property type="entry name" value="PP2-like"/>
</dbReference>
<evidence type="ECO:0000256" key="1">
    <source>
        <dbReference type="SAM" id="MobiDB-lite"/>
    </source>
</evidence>
<evidence type="ECO:0000313" key="4">
    <source>
        <dbReference type="Proteomes" id="UP001386955"/>
    </source>
</evidence>
<evidence type="ECO:0000313" key="3">
    <source>
        <dbReference type="EMBL" id="KAK7376340.1"/>
    </source>
</evidence>
<dbReference type="PROSITE" id="PS50181">
    <property type="entry name" value="FBOX"/>
    <property type="match status" value="1"/>
</dbReference>
<dbReference type="EMBL" id="JAYMYS010000028">
    <property type="protein sequence ID" value="KAK7376340.1"/>
    <property type="molecule type" value="Genomic_DNA"/>
</dbReference>
<feature type="compositionally biased region" description="Pro residues" evidence="1">
    <location>
        <begin position="228"/>
        <end position="240"/>
    </location>
</feature>
<sequence>MSMVEAILDFNNLPEGCIANVLSFTSPKDVCRLSLVSSTFRSAADSDAVWDRFLPSDYDTLISQSSSFSLPSKKHLYLFLTQKPLLLDDGKKSFQLDKIYGKKCYMLSARALFIVWGDTPRYWRWISLPDARFAEVAELVSVCWLEIRGWINSGMLSPDTLYGAYIVFKPSSAGTYGFDYQSIEVSIGIDGDTQRRTVFLDGERGRRLRYRIVPRRAGFLGTVEAPQLPTPAPAPAPAPTPHLDHQHPKERGDGWLEVELGVFFNDGQEDREVEMAVSEVKSGDWKGGLLVQGIEIRPKLLPLN</sequence>
<keyword evidence="4" id="KW-1185">Reference proteome</keyword>
<feature type="region of interest" description="Disordered" evidence="1">
    <location>
        <begin position="224"/>
        <end position="250"/>
    </location>
</feature>
<dbReference type="Proteomes" id="UP001386955">
    <property type="component" value="Unassembled WGS sequence"/>
</dbReference>
<evidence type="ECO:0000259" key="2">
    <source>
        <dbReference type="PROSITE" id="PS50181"/>
    </source>
</evidence>
<dbReference type="PANTHER" id="PTHR32278:SF111">
    <property type="entry name" value="F-BOX PROTEIN PP2-B12-RELATED"/>
    <property type="match status" value="1"/>
</dbReference>
<proteinExistence type="predicted"/>
<dbReference type="Pfam" id="PF14299">
    <property type="entry name" value="PP2"/>
    <property type="match status" value="1"/>
</dbReference>
<comment type="caution">
    <text evidence="3">The sequence shown here is derived from an EMBL/GenBank/DDBJ whole genome shotgun (WGS) entry which is preliminary data.</text>
</comment>
<reference evidence="3 4" key="1">
    <citation type="submission" date="2024-01" db="EMBL/GenBank/DDBJ databases">
        <title>The genomes of 5 underutilized Papilionoideae crops provide insights into root nodulation and disease resistanc.</title>
        <authorList>
            <person name="Jiang F."/>
        </authorList>
    </citation>
    <scope>NUCLEOTIDE SEQUENCE [LARGE SCALE GENOMIC DNA]</scope>
    <source>
        <strain evidence="3">DUOXIRENSHENG_FW03</strain>
        <tissue evidence="3">Leaves</tissue>
    </source>
</reference>
<organism evidence="3 4">
    <name type="scientific">Psophocarpus tetragonolobus</name>
    <name type="common">Winged bean</name>
    <name type="synonym">Dolichos tetragonolobus</name>
    <dbReference type="NCBI Taxonomy" id="3891"/>
    <lineage>
        <taxon>Eukaryota</taxon>
        <taxon>Viridiplantae</taxon>
        <taxon>Streptophyta</taxon>
        <taxon>Embryophyta</taxon>
        <taxon>Tracheophyta</taxon>
        <taxon>Spermatophyta</taxon>
        <taxon>Magnoliopsida</taxon>
        <taxon>eudicotyledons</taxon>
        <taxon>Gunneridae</taxon>
        <taxon>Pentapetalae</taxon>
        <taxon>rosids</taxon>
        <taxon>fabids</taxon>
        <taxon>Fabales</taxon>
        <taxon>Fabaceae</taxon>
        <taxon>Papilionoideae</taxon>
        <taxon>50 kb inversion clade</taxon>
        <taxon>NPAAA clade</taxon>
        <taxon>indigoferoid/millettioid clade</taxon>
        <taxon>Phaseoleae</taxon>
        <taxon>Psophocarpus</taxon>
    </lineage>
</organism>
<dbReference type="InterPro" id="IPR001810">
    <property type="entry name" value="F-box_dom"/>
</dbReference>
<dbReference type="SUPFAM" id="SSF81383">
    <property type="entry name" value="F-box domain"/>
    <property type="match status" value="1"/>
</dbReference>
<dbReference type="SMART" id="SM00256">
    <property type="entry name" value="FBOX"/>
    <property type="match status" value="1"/>
</dbReference>
<gene>
    <name evidence="3" type="ORF">VNO78_34806</name>
</gene>
<name>A0AAN9RHB8_PSOTE</name>
<feature type="domain" description="F-box" evidence="2">
    <location>
        <begin position="7"/>
        <end position="53"/>
    </location>
</feature>
<dbReference type="Gene3D" id="1.20.1280.50">
    <property type="match status" value="1"/>
</dbReference>
<dbReference type="PANTHER" id="PTHR32278">
    <property type="entry name" value="F-BOX DOMAIN-CONTAINING PROTEIN"/>
    <property type="match status" value="1"/>
</dbReference>